<accession>A0A7V8NRE1</accession>
<feature type="domain" description="Protein-glutamine gamma-glutamyltransferase-like C-terminal" evidence="1">
    <location>
        <begin position="4"/>
        <end position="68"/>
    </location>
</feature>
<comment type="caution">
    <text evidence="2">The sequence shown here is derived from an EMBL/GenBank/DDBJ whole genome shotgun (WGS) entry which is preliminary data.</text>
</comment>
<dbReference type="Proteomes" id="UP000567293">
    <property type="component" value="Unassembled WGS sequence"/>
</dbReference>
<evidence type="ECO:0000259" key="1">
    <source>
        <dbReference type="Pfam" id="PF13559"/>
    </source>
</evidence>
<keyword evidence="3" id="KW-1185">Reference proteome</keyword>
<dbReference type="InterPro" id="IPR025403">
    <property type="entry name" value="TgpA-like_C"/>
</dbReference>
<reference evidence="2" key="1">
    <citation type="submission" date="2020-06" db="EMBL/GenBank/DDBJ databases">
        <title>Legume-microbial interactions unlock mineral nutrients during tropical forest succession.</title>
        <authorList>
            <person name="Epihov D.Z."/>
        </authorList>
    </citation>
    <scope>NUCLEOTIDE SEQUENCE [LARGE SCALE GENOMIC DNA]</scope>
    <source>
        <strain evidence="2">Pan2503</strain>
    </source>
</reference>
<name>A0A7V8NRE1_9BACT</name>
<sequence length="83" mass="9237">WGAIARLEDLGRLSRDRARTPRESLRLLESQPGDHRLFHALTGIFERVWYGYRAASRADWAGAKELLEKIGCLGASTAPTANS</sequence>
<evidence type="ECO:0000313" key="3">
    <source>
        <dbReference type="Proteomes" id="UP000567293"/>
    </source>
</evidence>
<dbReference type="Pfam" id="PF13559">
    <property type="entry name" value="DUF4129"/>
    <property type="match status" value="1"/>
</dbReference>
<proteinExistence type="predicted"/>
<feature type="non-terminal residue" evidence="2">
    <location>
        <position position="1"/>
    </location>
</feature>
<protein>
    <submittedName>
        <fullName evidence="2">DUF4129 domain-containing protein</fullName>
    </submittedName>
</protein>
<gene>
    <name evidence="2" type="ORF">HRJ53_13760</name>
</gene>
<organism evidence="2 3">
    <name type="scientific">Candidatus Acidiferrum panamense</name>
    <dbReference type="NCBI Taxonomy" id="2741543"/>
    <lineage>
        <taxon>Bacteria</taxon>
        <taxon>Pseudomonadati</taxon>
        <taxon>Acidobacteriota</taxon>
        <taxon>Terriglobia</taxon>
        <taxon>Candidatus Acidiferrales</taxon>
        <taxon>Candidatus Acidiferrum</taxon>
    </lineage>
</organism>
<dbReference type="AlphaFoldDB" id="A0A7V8NRE1"/>
<dbReference type="EMBL" id="JACDQQ010001335">
    <property type="protein sequence ID" value="MBA0086060.1"/>
    <property type="molecule type" value="Genomic_DNA"/>
</dbReference>
<evidence type="ECO:0000313" key="2">
    <source>
        <dbReference type="EMBL" id="MBA0086060.1"/>
    </source>
</evidence>